<evidence type="ECO:0008006" key="3">
    <source>
        <dbReference type="Google" id="ProtNLM"/>
    </source>
</evidence>
<gene>
    <name evidence="1" type="ORF">AWB78_08458</name>
</gene>
<protein>
    <recommendedName>
        <fullName evidence="3">MarR family transcriptional regulator</fullName>
    </recommendedName>
</protein>
<dbReference type="Proteomes" id="UP000071859">
    <property type="component" value="Unassembled WGS sequence"/>
</dbReference>
<proteinExistence type="predicted"/>
<evidence type="ECO:0000313" key="1">
    <source>
        <dbReference type="EMBL" id="SAL07177.1"/>
    </source>
</evidence>
<keyword evidence="2" id="KW-1185">Reference proteome</keyword>
<reference evidence="1" key="1">
    <citation type="submission" date="2016-01" db="EMBL/GenBank/DDBJ databases">
        <authorList>
            <person name="Peeters C."/>
        </authorList>
    </citation>
    <scope>NUCLEOTIDE SEQUENCE</scope>
    <source>
        <strain evidence="1">LMG 29321</strain>
    </source>
</reference>
<dbReference type="RefSeq" id="WP_157697863.1">
    <property type="nucleotide sequence ID" value="NZ_FCOX02000178.1"/>
</dbReference>
<dbReference type="EMBL" id="FCOX02000178">
    <property type="protein sequence ID" value="SAL07177.1"/>
    <property type="molecule type" value="Genomic_DNA"/>
</dbReference>
<name>A0A158EML5_9BURK</name>
<evidence type="ECO:0000313" key="2">
    <source>
        <dbReference type="Proteomes" id="UP000071859"/>
    </source>
</evidence>
<comment type="caution">
    <text evidence="1">The sequence shown here is derived from an EMBL/GenBank/DDBJ whole genome shotgun (WGS) entry which is preliminary data.</text>
</comment>
<organism evidence="1 2">
    <name type="scientific">Caballeronia calidae</name>
    <dbReference type="NCBI Taxonomy" id="1777139"/>
    <lineage>
        <taxon>Bacteria</taxon>
        <taxon>Pseudomonadati</taxon>
        <taxon>Pseudomonadota</taxon>
        <taxon>Betaproteobacteria</taxon>
        <taxon>Burkholderiales</taxon>
        <taxon>Burkholderiaceae</taxon>
        <taxon>Caballeronia</taxon>
    </lineage>
</organism>
<sequence>MTASLRSKTLQYCETIERSVRKYVRDQAVLSEEIMSLLETYDTLTCERLSLMIGADSRLLEQVLEDLMNVGLITRVARLDSRERAHYFWSASHGNRLRLSDARTLAASQSTGGDRL</sequence>
<dbReference type="AlphaFoldDB" id="A0A158EML5"/>
<accession>A0A158EML5</accession>